<evidence type="ECO:0000256" key="5">
    <source>
        <dbReference type="ARBA" id="ARBA00022857"/>
    </source>
</evidence>
<accession>A0A9W4TWL1</accession>
<comment type="cofactor">
    <cofactor evidence="1">
        <name>FAD</name>
        <dbReference type="ChEBI" id="CHEBI:57692"/>
    </cofactor>
</comment>
<evidence type="ECO:0000256" key="4">
    <source>
        <dbReference type="ARBA" id="ARBA00022827"/>
    </source>
</evidence>
<keyword evidence="3" id="KW-0285">Flavoprotein</keyword>
<dbReference type="EMBL" id="CANTUO010000002">
    <property type="protein sequence ID" value="CAI5757671.1"/>
    <property type="molecule type" value="Genomic_DNA"/>
</dbReference>
<gene>
    <name evidence="8" type="ORF">CANVERA_P2184</name>
</gene>
<reference evidence="8" key="1">
    <citation type="submission" date="2022-12" db="EMBL/GenBank/DDBJ databases">
        <authorList>
            <person name="Brejova B."/>
        </authorList>
    </citation>
    <scope>NUCLEOTIDE SEQUENCE</scope>
</reference>
<dbReference type="InterPro" id="IPR050346">
    <property type="entry name" value="FMO-like"/>
</dbReference>
<comment type="caution">
    <text evidence="8">The sequence shown here is derived from an EMBL/GenBank/DDBJ whole genome shotgun (WGS) entry which is preliminary data.</text>
</comment>
<dbReference type="Gene3D" id="3.50.50.60">
    <property type="entry name" value="FAD/NAD(P)-binding domain"/>
    <property type="match status" value="2"/>
</dbReference>
<dbReference type="InterPro" id="IPR000960">
    <property type="entry name" value="Flavin_mOase"/>
</dbReference>
<dbReference type="InterPro" id="IPR036188">
    <property type="entry name" value="FAD/NAD-bd_sf"/>
</dbReference>
<evidence type="ECO:0000256" key="7">
    <source>
        <dbReference type="ARBA" id="ARBA00023033"/>
    </source>
</evidence>
<dbReference type="GO" id="GO:0050661">
    <property type="term" value="F:NADP binding"/>
    <property type="evidence" value="ECO:0007669"/>
    <property type="project" value="InterPro"/>
</dbReference>
<dbReference type="FunFam" id="3.50.50.60:FF:000138">
    <property type="entry name" value="Flavin-containing monooxygenase"/>
    <property type="match status" value="1"/>
</dbReference>
<evidence type="ECO:0008006" key="10">
    <source>
        <dbReference type="Google" id="ProtNLM"/>
    </source>
</evidence>
<dbReference type="Pfam" id="PF00743">
    <property type="entry name" value="FMO-like"/>
    <property type="match status" value="2"/>
</dbReference>
<dbReference type="PANTHER" id="PTHR23023">
    <property type="entry name" value="DIMETHYLANILINE MONOOXYGENASE"/>
    <property type="match status" value="1"/>
</dbReference>
<dbReference type="SUPFAM" id="SSF51905">
    <property type="entry name" value="FAD/NAD(P)-binding domain"/>
    <property type="match status" value="2"/>
</dbReference>
<sequence length="456" mass="52587">MTIDKEGPKYDRIAIIGGGPAGLAAAKALAYEPINFKTIDLYERRDKLGGLWYHHGDKTKLHPSVPSVNQYSREMTSEGALKEDIYTSAIYKYMETNIVYPIMEYNQVYFPRNSRIYPLRQSVLDYIEEYIKSMPESVNFNLNSNIISVEKVNDVWQVKVEDEEVKEYDAVVIANGHFNTPYIPDVPGLKEWNEHLSNTISHSKYYQSPNDYKNKTVLVIGNAASGVDLSTQISTVAKKVYVSVRDKSKLTLKNSLIDYIGMVEEYNHTDKSVITRDGETVNGIDSVIFCTGYFYSFPFLKLDNILTDGRQVQNIYKQIFNIQDPSISFVALLKNFLPMPVSEYQSSLIARVYSGRYKLPNEEEMKEDYEIEMIKKGKGSPFHDFSFPKDIDYCEHLKSLIETQNCLQSGLIGPLWTKEKIYYRSQTKIQKEERLRDLIEHVKQLRKEGKDFSLLN</sequence>
<dbReference type="Proteomes" id="UP001152885">
    <property type="component" value="Unassembled WGS sequence"/>
</dbReference>
<comment type="similarity">
    <text evidence="2">Belongs to the FMO family.</text>
</comment>
<protein>
    <recommendedName>
        <fullName evidence="10">Flavin-containing monooxygenase</fullName>
    </recommendedName>
</protein>
<keyword evidence="5" id="KW-0521">NADP</keyword>
<keyword evidence="4" id="KW-0274">FAD</keyword>
<dbReference type="PIRSF" id="PIRSF000332">
    <property type="entry name" value="FMO"/>
    <property type="match status" value="1"/>
</dbReference>
<evidence type="ECO:0000256" key="6">
    <source>
        <dbReference type="ARBA" id="ARBA00023002"/>
    </source>
</evidence>
<dbReference type="InterPro" id="IPR020946">
    <property type="entry name" value="Flavin_mOase-like"/>
</dbReference>
<evidence type="ECO:0000256" key="1">
    <source>
        <dbReference type="ARBA" id="ARBA00001974"/>
    </source>
</evidence>
<evidence type="ECO:0000313" key="9">
    <source>
        <dbReference type="Proteomes" id="UP001152885"/>
    </source>
</evidence>
<keyword evidence="7" id="KW-0503">Monooxygenase</keyword>
<dbReference type="OrthoDB" id="66881at2759"/>
<dbReference type="AlphaFoldDB" id="A0A9W4TWL1"/>
<evidence type="ECO:0000256" key="2">
    <source>
        <dbReference type="ARBA" id="ARBA00009183"/>
    </source>
</evidence>
<name>A0A9W4TWL1_9ASCO</name>
<evidence type="ECO:0000313" key="8">
    <source>
        <dbReference type="EMBL" id="CAI5757671.1"/>
    </source>
</evidence>
<organism evidence="8 9">
    <name type="scientific">Candida verbasci</name>
    <dbReference type="NCBI Taxonomy" id="1227364"/>
    <lineage>
        <taxon>Eukaryota</taxon>
        <taxon>Fungi</taxon>
        <taxon>Dikarya</taxon>
        <taxon>Ascomycota</taxon>
        <taxon>Saccharomycotina</taxon>
        <taxon>Pichiomycetes</taxon>
        <taxon>Debaryomycetaceae</taxon>
        <taxon>Candida/Lodderomyces clade</taxon>
        <taxon>Candida</taxon>
    </lineage>
</organism>
<proteinExistence type="inferred from homology"/>
<keyword evidence="6" id="KW-0560">Oxidoreductase</keyword>
<keyword evidence="9" id="KW-1185">Reference proteome</keyword>
<evidence type="ECO:0000256" key="3">
    <source>
        <dbReference type="ARBA" id="ARBA00022630"/>
    </source>
</evidence>
<dbReference type="GO" id="GO:0004499">
    <property type="term" value="F:N,N-dimethylaniline monooxygenase activity"/>
    <property type="evidence" value="ECO:0007669"/>
    <property type="project" value="InterPro"/>
</dbReference>
<dbReference type="PRINTS" id="PR00370">
    <property type="entry name" value="FMOXYGENASE"/>
</dbReference>
<dbReference type="GO" id="GO:0050660">
    <property type="term" value="F:flavin adenine dinucleotide binding"/>
    <property type="evidence" value="ECO:0007669"/>
    <property type="project" value="InterPro"/>
</dbReference>